<dbReference type="FunFam" id="1.20.1250.20:FF:000354">
    <property type="entry name" value="MFS general substrate transporter"/>
    <property type="match status" value="1"/>
</dbReference>
<evidence type="ECO:0000256" key="6">
    <source>
        <dbReference type="SAM" id="Phobius"/>
    </source>
</evidence>
<feature type="compositionally biased region" description="Basic and acidic residues" evidence="5">
    <location>
        <begin position="533"/>
        <end position="542"/>
    </location>
</feature>
<dbReference type="AlphaFoldDB" id="A0A9W9TUQ3"/>
<feature type="transmembrane region" description="Helical" evidence="6">
    <location>
        <begin position="476"/>
        <end position="500"/>
    </location>
</feature>
<dbReference type="PROSITE" id="PS50850">
    <property type="entry name" value="MFS"/>
    <property type="match status" value="1"/>
</dbReference>
<dbReference type="Pfam" id="PF07690">
    <property type="entry name" value="MFS_1"/>
    <property type="match status" value="1"/>
</dbReference>
<dbReference type="InterPro" id="IPR011701">
    <property type="entry name" value="MFS"/>
</dbReference>
<feature type="transmembrane region" description="Helical" evidence="6">
    <location>
        <begin position="238"/>
        <end position="257"/>
    </location>
</feature>
<dbReference type="GeneID" id="83201423"/>
<dbReference type="PANTHER" id="PTHR23502">
    <property type="entry name" value="MAJOR FACILITATOR SUPERFAMILY"/>
    <property type="match status" value="1"/>
</dbReference>
<feature type="domain" description="Major facilitator superfamily (MFS) profile" evidence="7">
    <location>
        <begin position="83"/>
        <end position="542"/>
    </location>
</feature>
<evidence type="ECO:0000259" key="7">
    <source>
        <dbReference type="PROSITE" id="PS50850"/>
    </source>
</evidence>
<comment type="caution">
    <text evidence="8">The sequence shown here is derived from an EMBL/GenBank/DDBJ whole genome shotgun (WGS) entry which is preliminary data.</text>
</comment>
<feature type="transmembrane region" description="Helical" evidence="6">
    <location>
        <begin position="452"/>
        <end position="470"/>
    </location>
</feature>
<dbReference type="Proteomes" id="UP001150941">
    <property type="component" value="Unassembled WGS sequence"/>
</dbReference>
<proteinExistence type="predicted"/>
<reference evidence="8" key="2">
    <citation type="journal article" date="2023" name="IMA Fungus">
        <title>Comparative genomic study of the Penicillium genus elucidates a diverse pangenome and 15 lateral gene transfer events.</title>
        <authorList>
            <person name="Petersen C."/>
            <person name="Sorensen T."/>
            <person name="Nielsen M.R."/>
            <person name="Sondergaard T.E."/>
            <person name="Sorensen J.L."/>
            <person name="Fitzpatrick D.A."/>
            <person name="Frisvad J.C."/>
            <person name="Nielsen K.L."/>
        </authorList>
    </citation>
    <scope>NUCLEOTIDE SEQUENCE</scope>
    <source>
        <strain evidence="8">IBT 19713</strain>
    </source>
</reference>
<evidence type="ECO:0000256" key="2">
    <source>
        <dbReference type="ARBA" id="ARBA00022692"/>
    </source>
</evidence>
<evidence type="ECO:0000313" key="9">
    <source>
        <dbReference type="Proteomes" id="UP001150941"/>
    </source>
</evidence>
<dbReference type="EMBL" id="JAPQKS010000003">
    <property type="protein sequence ID" value="KAJ5240204.1"/>
    <property type="molecule type" value="Genomic_DNA"/>
</dbReference>
<evidence type="ECO:0000256" key="1">
    <source>
        <dbReference type="ARBA" id="ARBA00004141"/>
    </source>
</evidence>
<evidence type="ECO:0000256" key="5">
    <source>
        <dbReference type="SAM" id="MobiDB-lite"/>
    </source>
</evidence>
<name>A0A9W9TUQ3_9EURO</name>
<keyword evidence="4 6" id="KW-0472">Membrane</keyword>
<feature type="transmembrane region" description="Helical" evidence="6">
    <location>
        <begin position="290"/>
        <end position="315"/>
    </location>
</feature>
<dbReference type="PANTHER" id="PTHR23502:SF64">
    <property type="entry name" value="TRANSPORTER, PUTATIVE (AFU_ORTHOLOGUE AFUA_3G11760)-RELATED"/>
    <property type="match status" value="1"/>
</dbReference>
<feature type="transmembrane region" description="Helical" evidence="6">
    <location>
        <begin position="380"/>
        <end position="401"/>
    </location>
</feature>
<feature type="transmembrane region" description="Helical" evidence="6">
    <location>
        <begin position="207"/>
        <end position="232"/>
    </location>
</feature>
<feature type="transmembrane region" description="Helical" evidence="6">
    <location>
        <begin position="117"/>
        <end position="137"/>
    </location>
</feature>
<dbReference type="RefSeq" id="XP_058333123.1">
    <property type="nucleotide sequence ID" value="XM_058474120.1"/>
</dbReference>
<feature type="transmembrane region" description="Helical" evidence="6">
    <location>
        <begin position="82"/>
        <end position="105"/>
    </location>
</feature>
<evidence type="ECO:0000256" key="4">
    <source>
        <dbReference type="ARBA" id="ARBA00023136"/>
    </source>
</evidence>
<keyword evidence="3 6" id="KW-1133">Transmembrane helix</keyword>
<protein>
    <recommendedName>
        <fullName evidence="7">Major facilitator superfamily (MFS) profile domain-containing protein</fullName>
    </recommendedName>
</protein>
<keyword evidence="2 6" id="KW-0812">Transmembrane</keyword>
<feature type="transmembrane region" description="Helical" evidence="6">
    <location>
        <begin position="335"/>
        <end position="359"/>
    </location>
</feature>
<keyword evidence="9" id="KW-1185">Reference proteome</keyword>
<dbReference type="GO" id="GO:0022857">
    <property type="term" value="F:transmembrane transporter activity"/>
    <property type="evidence" value="ECO:0007669"/>
    <property type="project" value="InterPro"/>
</dbReference>
<sequence>GDLRNVTTTFNVQLRGICVPEEKLEPIQSFRSKPQDKIQQDANDLHLIQSHVSNHDMPVATDEFRELDAEIYLRFSPARKRIIVATLSFCSFLAPIGSTSILSGIPEVAETYNTTGSIINASNALYLAFMGIASPFWGPFSQVWGRRPIFFVSAFLFTCCSIGTALAPNLPAYFIFRALSGFQGTSFLVTGSSAIGDIYEPRARATALGWFLSGTLVGPAFGPFIGGVIVNFCSWRDVFWLQTALGGVGTCLVFFFFPETYPYLDKQKKAEQTRLAQAKFLWHRVNPIRVGVLLFSYPNLFFGGLAAGALVWNQYSLLTPIRYVLNPRFHLTSPILSGLFYIAPGCGYLAGTFVGGRWADYTVKKWIRRRGGVRVPEDRLKSCVVFLGAVIPGCILIYGWTVEKAVGGVPVPVLAMFVQGVAQLFCFPSLNTYSLDVMQSSGRSAEVVAGNYLFRYAIAALGSGLVLPAVEAIGVGWFSTISAGFLIVAGFCIWLSTIYGEKWRKQIDAKKERKRLAMERSSSHEQQPAVQETTEKVKQLEV</sequence>
<gene>
    <name evidence="8" type="ORF">N7468_004823</name>
</gene>
<dbReference type="OrthoDB" id="3066029at2759"/>
<dbReference type="GO" id="GO:0005886">
    <property type="term" value="C:plasma membrane"/>
    <property type="evidence" value="ECO:0007669"/>
    <property type="project" value="TreeGrafter"/>
</dbReference>
<dbReference type="InterPro" id="IPR036259">
    <property type="entry name" value="MFS_trans_sf"/>
</dbReference>
<evidence type="ECO:0000256" key="3">
    <source>
        <dbReference type="ARBA" id="ARBA00022989"/>
    </source>
</evidence>
<dbReference type="SUPFAM" id="SSF103473">
    <property type="entry name" value="MFS general substrate transporter"/>
    <property type="match status" value="1"/>
</dbReference>
<organism evidence="8 9">
    <name type="scientific">Penicillium chermesinum</name>
    <dbReference type="NCBI Taxonomy" id="63820"/>
    <lineage>
        <taxon>Eukaryota</taxon>
        <taxon>Fungi</taxon>
        <taxon>Dikarya</taxon>
        <taxon>Ascomycota</taxon>
        <taxon>Pezizomycotina</taxon>
        <taxon>Eurotiomycetes</taxon>
        <taxon>Eurotiomycetidae</taxon>
        <taxon>Eurotiales</taxon>
        <taxon>Aspergillaceae</taxon>
        <taxon>Penicillium</taxon>
    </lineage>
</organism>
<reference evidence="8" key="1">
    <citation type="submission" date="2022-11" db="EMBL/GenBank/DDBJ databases">
        <authorList>
            <person name="Petersen C."/>
        </authorList>
    </citation>
    <scope>NUCLEOTIDE SEQUENCE</scope>
    <source>
        <strain evidence="8">IBT 19713</strain>
    </source>
</reference>
<feature type="region of interest" description="Disordered" evidence="5">
    <location>
        <begin position="517"/>
        <end position="542"/>
    </location>
</feature>
<accession>A0A9W9TUQ3</accession>
<dbReference type="Gene3D" id="1.20.1250.20">
    <property type="entry name" value="MFS general substrate transporter like domains"/>
    <property type="match status" value="1"/>
</dbReference>
<evidence type="ECO:0000313" key="8">
    <source>
        <dbReference type="EMBL" id="KAJ5240204.1"/>
    </source>
</evidence>
<feature type="transmembrane region" description="Helical" evidence="6">
    <location>
        <begin position="149"/>
        <end position="168"/>
    </location>
</feature>
<feature type="non-terminal residue" evidence="8">
    <location>
        <position position="1"/>
    </location>
</feature>
<feature type="transmembrane region" description="Helical" evidence="6">
    <location>
        <begin position="413"/>
        <end position="431"/>
    </location>
</feature>
<feature type="transmembrane region" description="Helical" evidence="6">
    <location>
        <begin position="174"/>
        <end position="195"/>
    </location>
</feature>
<dbReference type="InterPro" id="IPR020846">
    <property type="entry name" value="MFS_dom"/>
</dbReference>
<comment type="subcellular location">
    <subcellularLocation>
        <location evidence="1">Membrane</location>
        <topology evidence="1">Multi-pass membrane protein</topology>
    </subcellularLocation>
</comment>